<sequence>MLELEPGAWNRLSKEAEKENCVAVAKRTRKQNLDTFQVYEGYPMEEHSQEFIEDSTLDPMIYGPLPTNEQKQAIIAEPRKRRTRVEPVEGELDAILRNKGLL</sequence>
<dbReference type="KEGG" id="eps:L0Y14_09945"/>
<dbReference type="EMBL" id="CP090569">
    <property type="protein sequence ID" value="USF86462.1"/>
    <property type="molecule type" value="Genomic_DNA"/>
</dbReference>
<proteinExistence type="predicted"/>
<dbReference type="Proteomes" id="UP001056649">
    <property type="component" value="Chromosome"/>
</dbReference>
<evidence type="ECO:0000313" key="1">
    <source>
        <dbReference type="EMBL" id="USF86462.1"/>
    </source>
</evidence>
<reference evidence="1" key="1">
    <citation type="journal article" date="2022" name="Mol. Ecol. Resour.">
        <title>The complete and closed genome of the facultative generalist Candidatus Endoriftia persephone from deep-sea hydrothermal vents.</title>
        <authorList>
            <person name="de Oliveira A.L."/>
            <person name="Srivastava A."/>
            <person name="Espada-Hinojosa S."/>
            <person name="Bright M."/>
        </authorList>
    </citation>
    <scope>NUCLEOTIDE SEQUENCE</scope>
    <source>
        <strain evidence="1">Tica-EPR-9o50.N</strain>
    </source>
</reference>
<keyword evidence="2" id="KW-1185">Reference proteome</keyword>
<accession>A0A9J6ZUJ1</accession>
<gene>
    <name evidence="1" type="ORF">L0Y14_09945</name>
</gene>
<dbReference type="AlphaFoldDB" id="A0A9J6ZUJ1"/>
<organism evidence="1 2">
    <name type="scientific">Candidatus Endoriftia persephonae</name>
    <dbReference type="NCBI Taxonomy" id="393765"/>
    <lineage>
        <taxon>Bacteria</taxon>
        <taxon>Pseudomonadati</taxon>
        <taxon>Pseudomonadota</taxon>
        <taxon>Gammaproteobacteria</taxon>
        <taxon>Chromatiales</taxon>
        <taxon>Sedimenticolaceae</taxon>
        <taxon>Candidatus Endoriftia</taxon>
    </lineage>
</organism>
<evidence type="ECO:0000313" key="2">
    <source>
        <dbReference type="Proteomes" id="UP001056649"/>
    </source>
</evidence>
<protein>
    <submittedName>
        <fullName evidence="1">Uncharacterized protein</fullName>
    </submittedName>
</protein>
<name>A0A9J6ZUJ1_9GAMM</name>
<dbReference type="RefSeq" id="WP_005964084.1">
    <property type="nucleotide sequence ID" value="NZ_CP090569.1"/>
</dbReference>